<evidence type="ECO:0000313" key="1">
    <source>
        <dbReference type="EMBL" id="KMM66091.1"/>
    </source>
</evidence>
<name>A0A0J6EZP9_COCPO</name>
<dbReference type="Proteomes" id="UP000054567">
    <property type="component" value="Unassembled WGS sequence"/>
</dbReference>
<reference evidence="2" key="3">
    <citation type="journal article" date="2010" name="Genome Res.">
        <title>Population genomic sequencing of Coccidioides fungi reveals recent hybridization and transposon control.</title>
        <authorList>
            <person name="Neafsey D.E."/>
            <person name="Barker B.M."/>
            <person name="Sharpton T.J."/>
            <person name="Stajich J.E."/>
            <person name="Park D.J."/>
            <person name="Whiston E."/>
            <person name="Hung C.-Y."/>
            <person name="McMahan C."/>
            <person name="White J."/>
            <person name="Sykes S."/>
            <person name="Heiman D."/>
            <person name="Young S."/>
            <person name="Zeng Q."/>
            <person name="Abouelleil A."/>
            <person name="Aftuck L."/>
            <person name="Bessette D."/>
            <person name="Brown A."/>
            <person name="FitzGerald M."/>
            <person name="Lui A."/>
            <person name="Macdonald J.P."/>
            <person name="Priest M."/>
            <person name="Orbach M.J."/>
            <person name="Galgiani J.N."/>
            <person name="Kirkland T.N."/>
            <person name="Cole G.T."/>
            <person name="Birren B.W."/>
            <person name="Henn M.R."/>
            <person name="Taylor J.W."/>
            <person name="Rounsley S.D."/>
        </authorList>
    </citation>
    <scope>NUCLEOTIDE SEQUENCE [LARGE SCALE GENOMIC DNA]</scope>
    <source>
        <strain evidence="2">RMSCC 3488</strain>
    </source>
</reference>
<evidence type="ECO:0000313" key="2">
    <source>
        <dbReference type="Proteomes" id="UP000054567"/>
    </source>
</evidence>
<dbReference type="VEuPathDB" id="FungiDB:CPAG_02431"/>
<reference evidence="2" key="2">
    <citation type="journal article" date="2009" name="Genome Res.">
        <title>Comparative genomic analyses of the human fungal pathogens Coccidioides and their relatives.</title>
        <authorList>
            <person name="Sharpton T.J."/>
            <person name="Stajich J.E."/>
            <person name="Rounsley S.D."/>
            <person name="Gardner M.J."/>
            <person name="Wortman J.R."/>
            <person name="Jordar V.S."/>
            <person name="Maiti R."/>
            <person name="Kodira C.D."/>
            <person name="Neafsey D.E."/>
            <person name="Zeng Q."/>
            <person name="Hung C.-Y."/>
            <person name="McMahan C."/>
            <person name="Muszewska A."/>
            <person name="Grynberg M."/>
            <person name="Mandel M.A."/>
            <person name="Kellner E.M."/>
            <person name="Barker B.M."/>
            <person name="Galgiani J.N."/>
            <person name="Orbach M.J."/>
            <person name="Kirkland T.N."/>
            <person name="Cole G.T."/>
            <person name="Henn M.R."/>
            <person name="Birren B.W."/>
            <person name="Taylor J.W."/>
        </authorList>
    </citation>
    <scope>NUCLEOTIDE SEQUENCE [LARGE SCALE GENOMIC DNA]</scope>
    <source>
        <strain evidence="2">RMSCC 3488</strain>
    </source>
</reference>
<proteinExistence type="predicted"/>
<gene>
    <name evidence="1" type="ORF">CPAG_02431</name>
</gene>
<organism evidence="1 2">
    <name type="scientific">Coccidioides posadasii RMSCC 3488</name>
    <dbReference type="NCBI Taxonomy" id="454284"/>
    <lineage>
        <taxon>Eukaryota</taxon>
        <taxon>Fungi</taxon>
        <taxon>Dikarya</taxon>
        <taxon>Ascomycota</taxon>
        <taxon>Pezizomycotina</taxon>
        <taxon>Eurotiomycetes</taxon>
        <taxon>Eurotiomycetidae</taxon>
        <taxon>Onygenales</taxon>
        <taxon>Onygenaceae</taxon>
        <taxon>Coccidioides</taxon>
    </lineage>
</organism>
<sequence>MIKVDLTDLHCPLGSLLLVLQHQLRKPANEVCSSDTVAGNLDADVNIDARITIFGLVSPDSSGGPQVKPRSLQQTVNGRKGHRLDSPGSIKCTFSAAASMEPRQLPARRSELQQLLSISRRVGNYPAQYSHDACACARYTMLPNDLITAESQDVRKKIHRLNSLAGWGS</sequence>
<accession>A0A0J6EZP9</accession>
<dbReference type="AlphaFoldDB" id="A0A0J6EZP9"/>
<reference evidence="1 2" key="1">
    <citation type="submission" date="2007-06" db="EMBL/GenBank/DDBJ databases">
        <title>The Genome Sequence of Coccidioides posadasii RMSCC_3488.</title>
        <authorList>
            <consortium name="Coccidioides Genome Resources Consortium"/>
            <consortium name="The Broad Institute Genome Sequencing Platform"/>
            <person name="Henn M.R."/>
            <person name="Sykes S."/>
            <person name="Young S."/>
            <person name="Jaffe D."/>
            <person name="Berlin A."/>
            <person name="Alvarez P."/>
            <person name="Butler J."/>
            <person name="Gnerre S."/>
            <person name="Grabherr M."/>
            <person name="Mauceli E."/>
            <person name="Brockman W."/>
            <person name="Kodira C."/>
            <person name="Alvarado L."/>
            <person name="Zeng Q."/>
            <person name="Crawford M."/>
            <person name="Antoine C."/>
            <person name="Devon K."/>
            <person name="Galgiani J."/>
            <person name="Orsborn K."/>
            <person name="Lewis M.L."/>
            <person name="Nusbaum C."/>
            <person name="Galagan J."/>
            <person name="Birren B."/>
        </authorList>
    </citation>
    <scope>NUCLEOTIDE SEQUENCE [LARGE SCALE GENOMIC DNA]</scope>
    <source>
        <strain evidence="1 2">RMSCC 3488</strain>
    </source>
</reference>
<protein>
    <submittedName>
        <fullName evidence="1">Uncharacterized protein</fullName>
    </submittedName>
</protein>
<dbReference type="EMBL" id="DS268109">
    <property type="protein sequence ID" value="KMM66091.1"/>
    <property type="molecule type" value="Genomic_DNA"/>
</dbReference>